<feature type="domain" description="UspA" evidence="2">
    <location>
        <begin position="1"/>
        <end position="145"/>
    </location>
</feature>
<proteinExistence type="inferred from homology"/>
<evidence type="ECO:0000313" key="3">
    <source>
        <dbReference type="EMBL" id="TCI11933.1"/>
    </source>
</evidence>
<dbReference type="SUPFAM" id="SSF52402">
    <property type="entry name" value="Adenine nucleotide alpha hydrolases-like"/>
    <property type="match status" value="1"/>
</dbReference>
<dbReference type="InterPro" id="IPR006015">
    <property type="entry name" value="Universal_stress_UspA"/>
</dbReference>
<evidence type="ECO:0000313" key="4">
    <source>
        <dbReference type="Proteomes" id="UP000291822"/>
    </source>
</evidence>
<dbReference type="EMBL" id="SJTG01000001">
    <property type="protein sequence ID" value="TCI11933.1"/>
    <property type="molecule type" value="Genomic_DNA"/>
</dbReference>
<organism evidence="3 4">
    <name type="scientific">Dyella soli</name>
    <dbReference type="NCBI Taxonomy" id="522319"/>
    <lineage>
        <taxon>Bacteria</taxon>
        <taxon>Pseudomonadati</taxon>
        <taxon>Pseudomonadota</taxon>
        <taxon>Gammaproteobacteria</taxon>
        <taxon>Lysobacterales</taxon>
        <taxon>Rhodanobacteraceae</taxon>
        <taxon>Dyella</taxon>
    </lineage>
</organism>
<dbReference type="PANTHER" id="PTHR46268:SF15">
    <property type="entry name" value="UNIVERSAL STRESS PROTEIN HP_0031"/>
    <property type="match status" value="1"/>
</dbReference>
<evidence type="ECO:0000259" key="2">
    <source>
        <dbReference type="Pfam" id="PF00582"/>
    </source>
</evidence>
<dbReference type="Gene3D" id="3.40.50.620">
    <property type="entry name" value="HUPs"/>
    <property type="match status" value="1"/>
</dbReference>
<dbReference type="RefSeq" id="WP_131151287.1">
    <property type="nucleotide sequence ID" value="NZ_SJTG01000001.1"/>
</dbReference>
<dbReference type="CDD" id="cd00293">
    <property type="entry name" value="USP-like"/>
    <property type="match status" value="1"/>
</dbReference>
<comment type="caution">
    <text evidence="3">The sequence shown here is derived from an EMBL/GenBank/DDBJ whole genome shotgun (WGS) entry which is preliminary data.</text>
</comment>
<keyword evidence="4" id="KW-1185">Reference proteome</keyword>
<protein>
    <submittedName>
        <fullName evidence="3">Universal stress protein</fullName>
    </submittedName>
</protein>
<gene>
    <name evidence="3" type="ORF">EZM97_00745</name>
</gene>
<dbReference type="InterPro" id="IPR014729">
    <property type="entry name" value="Rossmann-like_a/b/a_fold"/>
</dbReference>
<reference evidence="3 4" key="1">
    <citation type="submission" date="2019-02" db="EMBL/GenBank/DDBJ databases">
        <title>Dyella amyloliquefaciens sp. nov., isolated from forest soil.</title>
        <authorList>
            <person name="Gao Z.-H."/>
            <person name="Qiu L.-H."/>
        </authorList>
    </citation>
    <scope>NUCLEOTIDE SEQUENCE [LARGE SCALE GENOMIC DNA]</scope>
    <source>
        <strain evidence="3 4">KACC 12747</strain>
    </source>
</reference>
<dbReference type="PANTHER" id="PTHR46268">
    <property type="entry name" value="STRESS RESPONSE PROTEIN NHAX"/>
    <property type="match status" value="1"/>
</dbReference>
<evidence type="ECO:0000256" key="1">
    <source>
        <dbReference type="ARBA" id="ARBA00008791"/>
    </source>
</evidence>
<dbReference type="Pfam" id="PF00582">
    <property type="entry name" value="Usp"/>
    <property type="match status" value="1"/>
</dbReference>
<dbReference type="PRINTS" id="PR01438">
    <property type="entry name" value="UNVRSLSTRESS"/>
</dbReference>
<accession>A0A4R0YRJ3</accession>
<dbReference type="AlphaFoldDB" id="A0A4R0YRJ3"/>
<comment type="similarity">
    <text evidence="1">Belongs to the universal stress protein A family.</text>
</comment>
<dbReference type="Proteomes" id="UP000291822">
    <property type="component" value="Unassembled WGS sequence"/>
</dbReference>
<sequence>MFQRILLPIDGSDLSLRAVDTGIALAKAIGAKVFALHVVEPLASVAYFTEKLMASQEAYTRGAMRRAEGYLDEVKQRAEAAGVACEVAIAEDHRPCMAIVGTATTQGCDLIILGSHGRSGLDRLLLGSETYKTLLSSKVPVMVCR</sequence>
<name>A0A4R0YRJ3_9GAMM</name>
<dbReference type="InterPro" id="IPR006016">
    <property type="entry name" value="UspA"/>
</dbReference>